<gene>
    <name evidence="2" type="ORF">F4V44_07355</name>
</gene>
<dbReference type="InterPro" id="IPR054845">
    <property type="entry name" value="Exosporium_prot_C"/>
</dbReference>
<dbReference type="AlphaFoldDB" id="A0A5J5HX65"/>
<dbReference type="Pfam" id="PF25250">
    <property type="entry name" value="DUF7852"/>
    <property type="match status" value="1"/>
</dbReference>
<dbReference type="InterPro" id="IPR057174">
    <property type="entry name" value="DUF7852"/>
</dbReference>
<evidence type="ECO:0000313" key="3">
    <source>
        <dbReference type="Proteomes" id="UP000326671"/>
    </source>
</evidence>
<accession>A0A5J5HX65</accession>
<dbReference type="NCBIfam" id="NF045794">
    <property type="entry name" value="CsxC_fam"/>
    <property type="match status" value="1"/>
</dbReference>
<sequence>MSDYKKHNHDCDEHCDCEKNTKHHYPHVSIGKIVTKVPVVLAELDLQVDKTHVTIFQEPVLEIKDVKKRLVITQCRLLLPTNKLFIKGFIRKNIQYATPINQSGTTVVISSTNTPQESPSIQSSILSQTEHIPFELITEVKDFISSPVMPENNKRQEFDFFVSQPLPMGHPEKDELLSSDLSQFHQESKQHYNELPFCELLSSKIIEWDEALDREGDLFSNNLLDEGTFTRSESKMVIYFKVKILQNQQIRVSSTTNDHDWDHDCD</sequence>
<protein>
    <submittedName>
        <fullName evidence="2">DUF3794 domain-containing protein</fullName>
    </submittedName>
</protein>
<proteinExistence type="predicted"/>
<organism evidence="2 3">
    <name type="scientific">Niallia endozanthoxylica</name>
    <dbReference type="NCBI Taxonomy" id="2036016"/>
    <lineage>
        <taxon>Bacteria</taxon>
        <taxon>Bacillati</taxon>
        <taxon>Bacillota</taxon>
        <taxon>Bacilli</taxon>
        <taxon>Bacillales</taxon>
        <taxon>Bacillaceae</taxon>
        <taxon>Niallia</taxon>
    </lineage>
</organism>
<dbReference type="OrthoDB" id="2381017at2"/>
<dbReference type="EMBL" id="VYKL01000015">
    <property type="protein sequence ID" value="KAA9025702.1"/>
    <property type="molecule type" value="Genomic_DNA"/>
</dbReference>
<evidence type="ECO:0000313" key="2">
    <source>
        <dbReference type="EMBL" id="KAA9025702.1"/>
    </source>
</evidence>
<evidence type="ECO:0000259" key="1">
    <source>
        <dbReference type="Pfam" id="PF25250"/>
    </source>
</evidence>
<reference evidence="2 3" key="1">
    <citation type="submission" date="2019-09" db="EMBL/GenBank/DDBJ databases">
        <title>Whole genome sequences of isolates from the Mars Exploration Rovers.</title>
        <authorList>
            <person name="Seuylemezian A."/>
            <person name="Vaishampayan P."/>
        </authorList>
    </citation>
    <scope>NUCLEOTIDE SEQUENCE [LARGE SCALE GENOMIC DNA]</scope>
    <source>
        <strain evidence="2 3">MER_TA_151</strain>
    </source>
</reference>
<comment type="caution">
    <text evidence="2">The sequence shown here is derived from an EMBL/GenBank/DDBJ whole genome shotgun (WGS) entry which is preliminary data.</text>
</comment>
<feature type="domain" description="DUF7852" evidence="1">
    <location>
        <begin position="123"/>
        <end position="208"/>
    </location>
</feature>
<name>A0A5J5HX65_9BACI</name>
<dbReference type="RefSeq" id="WP_150439357.1">
    <property type="nucleotide sequence ID" value="NZ_VYKL01000015.1"/>
</dbReference>
<dbReference type="Proteomes" id="UP000326671">
    <property type="component" value="Unassembled WGS sequence"/>
</dbReference>
<keyword evidence="3" id="KW-1185">Reference proteome</keyword>